<dbReference type="NCBIfam" id="TIGR00739">
    <property type="entry name" value="yajC"/>
    <property type="match status" value="1"/>
</dbReference>
<accession>A0A9W6LT05</accession>
<comment type="function">
    <text evidence="1">The SecYEG-SecDF-YajC-YidC holo-translocon (HTL) protein secretase/insertase is a supercomplex required for protein secretion, insertion of proteins into membranes, and assembly of membrane protein complexes. While the SecYEG complex is essential for assembly of a number of proteins and complexes, the SecDF-YajC-YidC subcomplex facilitates these functions.</text>
</comment>
<dbReference type="PRINTS" id="PR01853">
    <property type="entry name" value="YAJCTRNLCASE"/>
</dbReference>
<evidence type="ECO:0000256" key="2">
    <source>
        <dbReference type="ARBA" id="ARBA00004162"/>
    </source>
</evidence>
<feature type="compositionally biased region" description="Low complexity" evidence="13">
    <location>
        <begin position="34"/>
        <end position="51"/>
    </location>
</feature>
<keyword evidence="16" id="KW-1185">Reference proteome</keyword>
<evidence type="ECO:0000256" key="6">
    <source>
        <dbReference type="ARBA" id="ARBA00022448"/>
    </source>
</evidence>
<dbReference type="GO" id="GO:0015031">
    <property type="term" value="P:protein transport"/>
    <property type="evidence" value="ECO:0007669"/>
    <property type="project" value="UniProtKB-KW"/>
</dbReference>
<evidence type="ECO:0000256" key="10">
    <source>
        <dbReference type="ARBA" id="ARBA00022989"/>
    </source>
</evidence>
<keyword evidence="11" id="KW-0811">Translocation</keyword>
<evidence type="ECO:0000256" key="8">
    <source>
        <dbReference type="ARBA" id="ARBA00022692"/>
    </source>
</evidence>
<comment type="similarity">
    <text evidence="3">Belongs to the YajC family.</text>
</comment>
<dbReference type="RefSeq" id="WP_281803913.1">
    <property type="nucleotide sequence ID" value="NZ_BSEC01000001.1"/>
</dbReference>
<feature type="transmembrane region" description="Helical" evidence="14">
    <location>
        <begin position="59"/>
        <end position="77"/>
    </location>
</feature>
<comment type="caution">
    <text evidence="15">The sequence shown here is derived from an EMBL/GenBank/DDBJ whole genome shotgun (WGS) entry which is preliminary data.</text>
</comment>
<evidence type="ECO:0000256" key="4">
    <source>
        <dbReference type="ARBA" id="ARBA00011718"/>
    </source>
</evidence>
<evidence type="ECO:0000256" key="12">
    <source>
        <dbReference type="ARBA" id="ARBA00023136"/>
    </source>
</evidence>
<evidence type="ECO:0000256" key="9">
    <source>
        <dbReference type="ARBA" id="ARBA00022927"/>
    </source>
</evidence>
<dbReference type="PANTHER" id="PTHR33909:SF1">
    <property type="entry name" value="SEC TRANSLOCON ACCESSORY COMPLEX SUBUNIT YAJC"/>
    <property type="match status" value="1"/>
</dbReference>
<comment type="subcellular location">
    <subcellularLocation>
        <location evidence="2">Cell membrane</location>
        <topology evidence="2">Single-pass membrane protein</topology>
    </subcellularLocation>
</comment>
<evidence type="ECO:0000256" key="14">
    <source>
        <dbReference type="SAM" id="Phobius"/>
    </source>
</evidence>
<gene>
    <name evidence="15" type="ORF">LMG27198_28710</name>
</gene>
<keyword evidence="7" id="KW-1003">Cell membrane</keyword>
<evidence type="ECO:0000256" key="11">
    <source>
        <dbReference type="ARBA" id="ARBA00023010"/>
    </source>
</evidence>
<name>A0A9W6LT05_9HYPH</name>
<feature type="region of interest" description="Disordered" evidence="13">
    <location>
        <begin position="141"/>
        <end position="175"/>
    </location>
</feature>
<sequence>MNLITDAMAQTAEQPAATAPAPAAPSIPAPPSAPATQTGTAASGAPQDAAAQPPALSDLFAQLVPVFVVMGIVYILVIRPRARREKAELEALRNVRRGDVVATTGGIVGKVTKAINDVEVELEIAPNTRIHLLRAAIAEVRSRGEPVKETPVAPATKPANESKAPSKKPTSGAKS</sequence>
<keyword evidence="12 14" id="KW-0472">Membrane</keyword>
<keyword evidence="8 14" id="KW-0812">Transmembrane</keyword>
<feature type="compositionally biased region" description="Low complexity" evidence="13">
    <location>
        <begin position="9"/>
        <end position="21"/>
    </location>
</feature>
<keyword evidence="6" id="KW-0813">Transport</keyword>
<proteinExistence type="inferred from homology"/>
<protein>
    <recommendedName>
        <fullName evidence="5">Sec translocon accessory complex subunit YajC</fullName>
    </recommendedName>
</protein>
<dbReference type="GO" id="GO:0005886">
    <property type="term" value="C:plasma membrane"/>
    <property type="evidence" value="ECO:0007669"/>
    <property type="project" value="UniProtKB-SubCell"/>
</dbReference>
<dbReference type="Proteomes" id="UP001144323">
    <property type="component" value="Unassembled WGS sequence"/>
</dbReference>
<comment type="subunit">
    <text evidence="4">Part of the SecDF-YidC-YajC translocase complex. The SecDF-YidC-YajC translocase forms a supercomplex with SecYEG, called the holo-translocon (HTL).</text>
</comment>
<dbReference type="Pfam" id="PF02699">
    <property type="entry name" value="YajC"/>
    <property type="match status" value="1"/>
</dbReference>
<feature type="region of interest" description="Disordered" evidence="13">
    <location>
        <begin position="1"/>
        <end position="51"/>
    </location>
</feature>
<evidence type="ECO:0000256" key="1">
    <source>
        <dbReference type="ARBA" id="ARBA00002061"/>
    </source>
</evidence>
<dbReference type="InterPro" id="IPR003849">
    <property type="entry name" value="Preprotein_translocase_YajC"/>
</dbReference>
<dbReference type="AlphaFoldDB" id="A0A9W6LT05"/>
<organism evidence="15 16">
    <name type="scientific">Methylocystis echinoides</name>
    <dbReference type="NCBI Taxonomy" id="29468"/>
    <lineage>
        <taxon>Bacteria</taxon>
        <taxon>Pseudomonadati</taxon>
        <taxon>Pseudomonadota</taxon>
        <taxon>Alphaproteobacteria</taxon>
        <taxon>Hyphomicrobiales</taxon>
        <taxon>Methylocystaceae</taxon>
        <taxon>Methylocystis</taxon>
    </lineage>
</organism>
<evidence type="ECO:0000256" key="3">
    <source>
        <dbReference type="ARBA" id="ARBA00006742"/>
    </source>
</evidence>
<evidence type="ECO:0000313" key="16">
    <source>
        <dbReference type="Proteomes" id="UP001144323"/>
    </source>
</evidence>
<feature type="compositionally biased region" description="Pro residues" evidence="13">
    <location>
        <begin position="22"/>
        <end position="33"/>
    </location>
</feature>
<keyword evidence="9" id="KW-0653">Protein transport</keyword>
<evidence type="ECO:0000256" key="13">
    <source>
        <dbReference type="SAM" id="MobiDB-lite"/>
    </source>
</evidence>
<evidence type="ECO:0000256" key="7">
    <source>
        <dbReference type="ARBA" id="ARBA00022475"/>
    </source>
</evidence>
<dbReference type="SMART" id="SM01323">
    <property type="entry name" value="YajC"/>
    <property type="match status" value="1"/>
</dbReference>
<dbReference type="EMBL" id="BSEC01000001">
    <property type="protein sequence ID" value="GLI93879.1"/>
    <property type="molecule type" value="Genomic_DNA"/>
</dbReference>
<reference evidence="15" key="1">
    <citation type="journal article" date="2023" name="Int. J. Syst. Evol. Microbiol.">
        <title>Methylocystis iwaonis sp. nov., a type II methane-oxidizing bacterium from surface soil of a rice paddy field in Japan, and emended description of the genus Methylocystis (ex Whittenbury et al. 1970) Bowman et al. 1993.</title>
        <authorList>
            <person name="Kaise H."/>
            <person name="Sawadogo J.B."/>
            <person name="Alam M.S."/>
            <person name="Ueno C."/>
            <person name="Dianou D."/>
            <person name="Shinjo R."/>
            <person name="Asakawa S."/>
        </authorList>
    </citation>
    <scope>NUCLEOTIDE SEQUENCE</scope>
    <source>
        <strain evidence="15">LMG27198</strain>
    </source>
</reference>
<keyword evidence="10 14" id="KW-1133">Transmembrane helix</keyword>
<evidence type="ECO:0000313" key="15">
    <source>
        <dbReference type="EMBL" id="GLI93879.1"/>
    </source>
</evidence>
<dbReference type="PANTHER" id="PTHR33909">
    <property type="entry name" value="SEC TRANSLOCON ACCESSORY COMPLEX SUBUNIT YAJC"/>
    <property type="match status" value="1"/>
</dbReference>
<evidence type="ECO:0000256" key="5">
    <source>
        <dbReference type="ARBA" id="ARBA00014962"/>
    </source>
</evidence>